<dbReference type="CDD" id="cd08588">
    <property type="entry name" value="PI-PLCc_At5g67130_like"/>
    <property type="match status" value="1"/>
</dbReference>
<accession>A0A9W9XDJ7</accession>
<dbReference type="GO" id="GO:0006629">
    <property type="term" value="P:lipid metabolic process"/>
    <property type="evidence" value="ECO:0007669"/>
    <property type="project" value="InterPro"/>
</dbReference>
<dbReference type="Proteomes" id="UP001148312">
    <property type="component" value="Unassembled WGS sequence"/>
</dbReference>
<keyword evidence="3" id="KW-1185">Reference proteome</keyword>
<dbReference type="PANTHER" id="PTHR13593:SF140">
    <property type="entry name" value="PLC-LIKE PHOSPHODIESTERASE"/>
    <property type="match status" value="1"/>
</dbReference>
<dbReference type="AlphaFoldDB" id="A0A9W9XDJ7"/>
<dbReference type="RefSeq" id="XP_056791438.1">
    <property type="nucleotide sequence ID" value="XM_056933897.1"/>
</dbReference>
<dbReference type="GeneID" id="81624146"/>
<reference evidence="2" key="2">
    <citation type="journal article" date="2023" name="IMA Fungus">
        <title>Comparative genomic study of the Penicillium genus elucidates a diverse pangenome and 15 lateral gene transfer events.</title>
        <authorList>
            <person name="Petersen C."/>
            <person name="Sorensen T."/>
            <person name="Nielsen M.R."/>
            <person name="Sondergaard T.E."/>
            <person name="Sorensen J.L."/>
            <person name="Fitzpatrick D.A."/>
            <person name="Frisvad J.C."/>
            <person name="Nielsen K.L."/>
        </authorList>
    </citation>
    <scope>NUCLEOTIDE SEQUENCE</scope>
    <source>
        <strain evidence="2">IBT 30728</strain>
    </source>
</reference>
<keyword evidence="1" id="KW-0732">Signal</keyword>
<evidence type="ECO:0000313" key="2">
    <source>
        <dbReference type="EMBL" id="KAJ5489405.1"/>
    </source>
</evidence>
<evidence type="ECO:0000256" key="1">
    <source>
        <dbReference type="SAM" id="SignalP"/>
    </source>
</evidence>
<evidence type="ECO:0000313" key="3">
    <source>
        <dbReference type="Proteomes" id="UP001148312"/>
    </source>
</evidence>
<dbReference type="GO" id="GO:0008081">
    <property type="term" value="F:phosphoric diester hydrolase activity"/>
    <property type="evidence" value="ECO:0007669"/>
    <property type="project" value="InterPro"/>
</dbReference>
<proteinExistence type="predicted"/>
<dbReference type="Gene3D" id="3.20.20.190">
    <property type="entry name" value="Phosphatidylinositol (PI) phosphodiesterase"/>
    <property type="match status" value="1"/>
</dbReference>
<protein>
    <submittedName>
        <fullName evidence="2">Secreted protein</fullName>
    </submittedName>
</protein>
<feature type="chain" id="PRO_5040780548" evidence="1">
    <location>
        <begin position="22"/>
        <end position="461"/>
    </location>
</feature>
<comment type="caution">
    <text evidence="2">The sequence shown here is derived from an EMBL/GenBank/DDBJ whole genome shotgun (WGS) entry which is preliminary data.</text>
</comment>
<dbReference type="PANTHER" id="PTHR13593">
    <property type="match status" value="1"/>
</dbReference>
<organism evidence="2 3">
    <name type="scientific">Penicillium diatomitis</name>
    <dbReference type="NCBI Taxonomy" id="2819901"/>
    <lineage>
        <taxon>Eukaryota</taxon>
        <taxon>Fungi</taxon>
        <taxon>Dikarya</taxon>
        <taxon>Ascomycota</taxon>
        <taxon>Pezizomycotina</taxon>
        <taxon>Eurotiomycetes</taxon>
        <taxon>Eurotiomycetidae</taxon>
        <taxon>Eurotiales</taxon>
        <taxon>Aspergillaceae</taxon>
        <taxon>Penicillium</taxon>
    </lineage>
</organism>
<dbReference type="EMBL" id="JAPWDQ010000004">
    <property type="protein sequence ID" value="KAJ5489405.1"/>
    <property type="molecule type" value="Genomic_DNA"/>
</dbReference>
<dbReference type="InterPro" id="IPR017946">
    <property type="entry name" value="PLC-like_Pdiesterase_TIM-brl"/>
</dbReference>
<gene>
    <name evidence="2" type="ORF">N7539_004295</name>
</gene>
<sequence length="461" mass="49582">MRWPSLGLALLAAQAAADTSATITSAPSTTSSKSGSSSLDLAEATTITNGTVALPSGSYITYSTTITLANGKSSVLVSTQTARNATFTSGNQTAVSTTSSDSLTVLVGGGHTTTLTGNSTMNATATATATQAPVKNTRPCNGHPEYCSRSYSNITMVAAHNSPFVRKGSAASNQMLPVTTQLDDGIRMLQFESHYRNGTIMLCHTSCDLLNAGTLESYLTTVNQWVRDHPYDVVTILMVNSDYVDPGNYTAPVMNSGIMDLVYTSPKIPMALHDWPTLSDMIFANKRVVFFLDYQANQTAIPWLNDEFSQMWETPFSPTDRQFPCTEQRPPDLAPKDAKNRMYMANHNLNVELNLGSLSILIPNTAVINETNAVSGYGSLGRMADNCTAMWNRPPNFLLVDYYNEGNFPGSVFEVAAKMNNVTYNGKCCGLVSSALSIFSSAHLSTIFMISAGVFAFSSAF</sequence>
<dbReference type="InterPro" id="IPR051057">
    <property type="entry name" value="PI-PLC_domain"/>
</dbReference>
<name>A0A9W9XDJ7_9EURO</name>
<feature type="signal peptide" evidence="1">
    <location>
        <begin position="1"/>
        <end position="21"/>
    </location>
</feature>
<dbReference type="Pfam" id="PF26146">
    <property type="entry name" value="PI-PLC_X"/>
    <property type="match status" value="1"/>
</dbReference>
<reference evidence="2" key="1">
    <citation type="submission" date="2022-12" db="EMBL/GenBank/DDBJ databases">
        <authorList>
            <person name="Petersen C."/>
        </authorList>
    </citation>
    <scope>NUCLEOTIDE SEQUENCE</scope>
    <source>
        <strain evidence="2">IBT 30728</strain>
    </source>
</reference>
<dbReference type="SUPFAM" id="SSF51695">
    <property type="entry name" value="PLC-like phosphodiesterases"/>
    <property type="match status" value="1"/>
</dbReference>